<proteinExistence type="predicted"/>
<dbReference type="InterPro" id="IPR018967">
    <property type="entry name" value="FeS-contain_CDGSH-typ"/>
</dbReference>
<keyword evidence="3" id="KW-0408">Iron</keyword>
<dbReference type="PANTHER" id="PTHR46491">
    <property type="entry name" value="CDGSH IRON SULFUR DOMAIN PROTEIN HOMOLOG"/>
    <property type="match status" value="1"/>
</dbReference>
<dbReference type="AlphaFoldDB" id="A0A317CVU6"/>
<evidence type="ECO:0000313" key="7">
    <source>
        <dbReference type="Proteomes" id="UP000245539"/>
    </source>
</evidence>
<evidence type="ECO:0000256" key="1">
    <source>
        <dbReference type="ARBA" id="ARBA00022714"/>
    </source>
</evidence>
<dbReference type="GO" id="GO:0046872">
    <property type="term" value="F:metal ion binding"/>
    <property type="evidence" value="ECO:0007669"/>
    <property type="project" value="UniProtKB-KW"/>
</dbReference>
<evidence type="ECO:0000256" key="4">
    <source>
        <dbReference type="ARBA" id="ARBA00023014"/>
    </source>
</evidence>
<evidence type="ECO:0000256" key="3">
    <source>
        <dbReference type="ARBA" id="ARBA00023004"/>
    </source>
</evidence>
<dbReference type="RefSeq" id="WP_109835844.1">
    <property type="nucleotide sequence ID" value="NZ_QGKM01000003.1"/>
</dbReference>
<dbReference type="GO" id="GO:0051537">
    <property type="term" value="F:2 iron, 2 sulfur cluster binding"/>
    <property type="evidence" value="ECO:0007669"/>
    <property type="project" value="UniProtKB-KW"/>
</dbReference>
<keyword evidence="2" id="KW-0479">Metal-binding</keyword>
<dbReference type="InterPro" id="IPR042216">
    <property type="entry name" value="MitoNEET_CISD"/>
</dbReference>
<dbReference type="Proteomes" id="UP000245539">
    <property type="component" value="Unassembled WGS sequence"/>
</dbReference>
<evidence type="ECO:0000259" key="5">
    <source>
        <dbReference type="SMART" id="SM00704"/>
    </source>
</evidence>
<evidence type="ECO:0000256" key="2">
    <source>
        <dbReference type="ARBA" id="ARBA00022723"/>
    </source>
</evidence>
<organism evidence="6 7">
    <name type="scientific">Leucothrix pacifica</name>
    <dbReference type="NCBI Taxonomy" id="1247513"/>
    <lineage>
        <taxon>Bacteria</taxon>
        <taxon>Pseudomonadati</taxon>
        <taxon>Pseudomonadota</taxon>
        <taxon>Gammaproteobacteria</taxon>
        <taxon>Thiotrichales</taxon>
        <taxon>Thiotrichaceae</taxon>
        <taxon>Leucothrix</taxon>
    </lineage>
</organism>
<protein>
    <submittedName>
        <fullName evidence="6">Cytochrome C551</fullName>
    </submittedName>
</protein>
<dbReference type="EMBL" id="QGKM01000003">
    <property type="protein sequence ID" value="PWR00473.1"/>
    <property type="molecule type" value="Genomic_DNA"/>
</dbReference>
<dbReference type="Pfam" id="PF09360">
    <property type="entry name" value="zf-CDGSH"/>
    <property type="match status" value="1"/>
</dbReference>
<evidence type="ECO:0000313" key="6">
    <source>
        <dbReference type="EMBL" id="PWR00473.1"/>
    </source>
</evidence>
<dbReference type="PANTHER" id="PTHR46491:SF3">
    <property type="entry name" value="CDGSH IRON-SULFUR DOMAIN-CONTAINING PROTEIN 3, MITOCHONDRIAL"/>
    <property type="match status" value="1"/>
</dbReference>
<reference evidence="6 7" key="1">
    <citation type="submission" date="2018-05" db="EMBL/GenBank/DDBJ databases">
        <title>Leucothrix arctica sp. nov., isolated from Arctic seawater.</title>
        <authorList>
            <person name="Choi A."/>
            <person name="Baek K."/>
        </authorList>
    </citation>
    <scope>NUCLEOTIDE SEQUENCE [LARGE SCALE GENOMIC DNA]</scope>
    <source>
        <strain evidence="6 7">JCM 18388</strain>
    </source>
</reference>
<dbReference type="GO" id="GO:0005737">
    <property type="term" value="C:cytoplasm"/>
    <property type="evidence" value="ECO:0007669"/>
    <property type="project" value="UniProtKB-ARBA"/>
</dbReference>
<comment type="caution">
    <text evidence="6">The sequence shown here is derived from an EMBL/GenBank/DDBJ whole genome shotgun (WGS) entry which is preliminary data.</text>
</comment>
<feature type="domain" description="Iron-binding zinc finger CDGSH type" evidence="5">
    <location>
        <begin position="12"/>
        <end position="49"/>
    </location>
</feature>
<keyword evidence="1" id="KW-0001">2Fe-2S</keyword>
<feature type="domain" description="Iron-binding zinc finger CDGSH type" evidence="5">
    <location>
        <begin position="50"/>
        <end position="82"/>
    </location>
</feature>
<dbReference type="OrthoDB" id="9795032at2"/>
<dbReference type="SMART" id="SM00704">
    <property type="entry name" value="ZnF_CDGSH"/>
    <property type="match status" value="2"/>
</dbReference>
<gene>
    <name evidence="6" type="ORF">DKW60_01220</name>
</gene>
<name>A0A317CVU6_9GAMM</name>
<sequence>MSHKTQPVIAKKGPFVVELEADKTYMWCTCGRSEKQPFCDGSHAGTEFTPMKFTASETKKYGLCGCKYTKNAPFCDREHGKLD</sequence>
<accession>A0A317CVU6</accession>
<keyword evidence="4" id="KW-0411">Iron-sulfur</keyword>
<keyword evidence="7" id="KW-1185">Reference proteome</keyword>
<dbReference type="Gene3D" id="3.40.5.90">
    <property type="entry name" value="CDGSH iron-sulfur domain, mitoNEET-type"/>
    <property type="match status" value="2"/>
</dbReference>
<dbReference type="InterPro" id="IPR052950">
    <property type="entry name" value="CISD"/>
</dbReference>